<accession>U4KY26</accession>
<dbReference type="Proteomes" id="UP000018144">
    <property type="component" value="Unassembled WGS sequence"/>
</dbReference>
<organism evidence="1 2">
    <name type="scientific">Pyronema omphalodes (strain CBS 100304)</name>
    <name type="common">Pyronema confluens</name>
    <dbReference type="NCBI Taxonomy" id="1076935"/>
    <lineage>
        <taxon>Eukaryota</taxon>
        <taxon>Fungi</taxon>
        <taxon>Dikarya</taxon>
        <taxon>Ascomycota</taxon>
        <taxon>Pezizomycotina</taxon>
        <taxon>Pezizomycetes</taxon>
        <taxon>Pezizales</taxon>
        <taxon>Pyronemataceae</taxon>
        <taxon>Pyronema</taxon>
    </lineage>
</organism>
<keyword evidence="2" id="KW-1185">Reference proteome</keyword>
<gene>
    <name evidence="1" type="ORF">PCON_06659</name>
</gene>
<evidence type="ECO:0000313" key="2">
    <source>
        <dbReference type="Proteomes" id="UP000018144"/>
    </source>
</evidence>
<dbReference type="EMBL" id="HF935332">
    <property type="protein sequence ID" value="CCX07072.1"/>
    <property type="molecule type" value="Genomic_DNA"/>
</dbReference>
<sequence>MIGCQRVTW</sequence>
<protein>
    <submittedName>
        <fullName evidence="1">Uncharacterized protein</fullName>
    </submittedName>
</protein>
<name>U4KY26_PYROM</name>
<reference evidence="1 2" key="1">
    <citation type="journal article" date="2013" name="PLoS Genet.">
        <title>The genome and development-dependent transcriptomes of Pyronema confluens: a window into fungal evolution.</title>
        <authorList>
            <person name="Traeger S."/>
            <person name="Altegoer F."/>
            <person name="Freitag M."/>
            <person name="Gabaldon T."/>
            <person name="Kempken F."/>
            <person name="Kumar A."/>
            <person name="Marcet-Houben M."/>
            <person name="Poggeler S."/>
            <person name="Stajich J.E."/>
            <person name="Nowrousian M."/>
        </authorList>
    </citation>
    <scope>NUCLEOTIDE SEQUENCE [LARGE SCALE GENOMIC DNA]</scope>
    <source>
        <strain evidence="2">CBS 100304</strain>
        <tissue evidence="1">Vegetative mycelium</tissue>
    </source>
</reference>
<evidence type="ECO:0000313" key="1">
    <source>
        <dbReference type="EMBL" id="CCX07072.1"/>
    </source>
</evidence>
<proteinExistence type="predicted"/>